<evidence type="ECO:0000313" key="8">
    <source>
        <dbReference type="Proteomes" id="UP000655287"/>
    </source>
</evidence>
<dbReference type="EMBL" id="BOOU01000013">
    <property type="protein sequence ID" value="GII76000.1"/>
    <property type="molecule type" value="Genomic_DNA"/>
</dbReference>
<comment type="caution">
    <text evidence="7">The sequence shown here is derived from an EMBL/GenBank/DDBJ whole genome shotgun (WGS) entry which is preliminary data.</text>
</comment>
<evidence type="ECO:0000313" key="7">
    <source>
        <dbReference type="EMBL" id="GII76000.1"/>
    </source>
</evidence>
<dbReference type="InterPro" id="IPR032466">
    <property type="entry name" value="Metal_Hydrolase"/>
</dbReference>
<evidence type="ECO:0000256" key="4">
    <source>
        <dbReference type="ARBA" id="ARBA00055040"/>
    </source>
</evidence>
<organism evidence="7 8">
    <name type="scientific">Sphaerisporangium rufum</name>
    <dbReference type="NCBI Taxonomy" id="1381558"/>
    <lineage>
        <taxon>Bacteria</taxon>
        <taxon>Bacillati</taxon>
        <taxon>Actinomycetota</taxon>
        <taxon>Actinomycetes</taxon>
        <taxon>Streptosporangiales</taxon>
        <taxon>Streptosporangiaceae</taxon>
        <taxon>Sphaerisporangium</taxon>
    </lineage>
</organism>
<evidence type="ECO:0000256" key="3">
    <source>
        <dbReference type="ARBA" id="ARBA00022553"/>
    </source>
</evidence>
<evidence type="ECO:0000256" key="1">
    <source>
        <dbReference type="ARBA" id="ARBA00001947"/>
    </source>
</evidence>
<dbReference type="InterPro" id="IPR006680">
    <property type="entry name" value="Amidohydro-rel"/>
</dbReference>
<dbReference type="Gene3D" id="2.30.40.10">
    <property type="entry name" value="Urease, subunit C, domain 1"/>
    <property type="match status" value="1"/>
</dbReference>
<evidence type="ECO:0000256" key="2">
    <source>
        <dbReference type="ARBA" id="ARBA00008829"/>
    </source>
</evidence>
<keyword evidence="3" id="KW-0597">Phosphoprotein</keyword>
<dbReference type="PANTHER" id="PTHR11647">
    <property type="entry name" value="HYDRANTOINASE/DIHYDROPYRIMIDINASE FAMILY MEMBER"/>
    <property type="match status" value="1"/>
</dbReference>
<dbReference type="InterPro" id="IPR011059">
    <property type="entry name" value="Metal-dep_hydrolase_composite"/>
</dbReference>
<dbReference type="Proteomes" id="UP000655287">
    <property type="component" value="Unassembled WGS sequence"/>
</dbReference>
<keyword evidence="8" id="KW-1185">Reference proteome</keyword>
<evidence type="ECO:0000256" key="5">
    <source>
        <dbReference type="ARBA" id="ARBA00068457"/>
    </source>
</evidence>
<dbReference type="Pfam" id="PF01979">
    <property type="entry name" value="Amidohydro_1"/>
    <property type="match status" value="1"/>
</dbReference>
<comment type="function">
    <text evidence="4">Catalyzes the stereospecific hydrolysis of the cyclic amide bond of D-hydantoin derivatives.</text>
</comment>
<dbReference type="GO" id="GO:0005829">
    <property type="term" value="C:cytosol"/>
    <property type="evidence" value="ECO:0007669"/>
    <property type="project" value="TreeGrafter"/>
</dbReference>
<accession>A0A919R063</accession>
<dbReference type="InterPro" id="IPR050378">
    <property type="entry name" value="Metallo-dep_Hydrolases_sf"/>
</dbReference>
<evidence type="ECO:0000259" key="6">
    <source>
        <dbReference type="Pfam" id="PF01979"/>
    </source>
</evidence>
<gene>
    <name evidence="7" type="ORF">Sru01_09820</name>
</gene>
<dbReference type="SUPFAM" id="SSF51556">
    <property type="entry name" value="Metallo-dependent hydrolases"/>
    <property type="match status" value="1"/>
</dbReference>
<dbReference type="Gene3D" id="3.20.20.140">
    <property type="entry name" value="Metal-dependent hydrolases"/>
    <property type="match status" value="1"/>
</dbReference>
<reference evidence="7" key="1">
    <citation type="submission" date="2021-01" db="EMBL/GenBank/DDBJ databases">
        <title>Whole genome shotgun sequence of Sphaerisporangium rufum NBRC 109079.</title>
        <authorList>
            <person name="Komaki H."/>
            <person name="Tamura T."/>
        </authorList>
    </citation>
    <scope>NUCLEOTIDE SEQUENCE</scope>
    <source>
        <strain evidence="7">NBRC 109079</strain>
    </source>
</reference>
<protein>
    <recommendedName>
        <fullName evidence="5">D-hydantoinase</fullName>
    </recommendedName>
</protein>
<comment type="cofactor">
    <cofactor evidence="1">
        <name>Zn(2+)</name>
        <dbReference type="ChEBI" id="CHEBI:29105"/>
    </cofactor>
</comment>
<dbReference type="PANTHER" id="PTHR11647:SF1">
    <property type="entry name" value="COLLAPSIN RESPONSE MEDIATOR PROTEIN"/>
    <property type="match status" value="1"/>
</dbReference>
<comment type="similarity">
    <text evidence="2">Belongs to the metallo-dependent hydrolases superfamily. Hydantoinase/dihydropyrimidinase family.</text>
</comment>
<name>A0A919R063_9ACTN</name>
<dbReference type="AlphaFoldDB" id="A0A919R063"/>
<sequence length="467" mass="49769">MTTVDLIVQGGTVVSATREVRADVAIHQGRIVRVGPVDDLRATRVIDAAGCHVLPGIIDAHTHPVYADDLASTARAGIAGGVTTTIAFIAAFPSWGFPKTGPAEVADAYIAEWDGRPAGDFALHVAFDSHDDPAVEVPELIRRGITSFKFFTAYPRRGMMVDDRSLIAGLEVVGKAGGIAAVHAENGHGIDFLESRLWDTPDLPNETFLQCHTHLFETEAVLRVISLAEAVGCPLYIPHLAAGDGIEVVGLARRTARVPVWIETCPHYLVLTNDEVLRRGALSKIAPPLRETGDNERLWAAVADGMIQVVGTDHAGRTLASKAEGANILQAPFGAEGIEHLLPLMYGEGVAGGRLSLRRMVAVLAENPADLFDLPAKGRIEEGKDADLVILDPDGRTACTAADHAGASDYCLYEGREVPGRVRHTIKGGRVLLDDGVLADDLTGGRYLARRPLGRRPVPVLDGVPTP</sequence>
<dbReference type="RefSeq" id="WP_203982633.1">
    <property type="nucleotide sequence ID" value="NZ_BOOU01000013.1"/>
</dbReference>
<feature type="domain" description="Amidohydrolase-related" evidence="6">
    <location>
        <begin position="53"/>
        <end position="431"/>
    </location>
</feature>
<dbReference type="FunFam" id="3.20.20.140:FF:000217">
    <property type="entry name" value="Dihydropyrimidinase-related protein 1"/>
    <property type="match status" value="1"/>
</dbReference>
<dbReference type="SUPFAM" id="SSF51338">
    <property type="entry name" value="Composite domain of metallo-dependent hydrolases"/>
    <property type="match status" value="1"/>
</dbReference>
<dbReference type="GO" id="GO:0016812">
    <property type="term" value="F:hydrolase activity, acting on carbon-nitrogen (but not peptide) bonds, in cyclic amides"/>
    <property type="evidence" value="ECO:0007669"/>
    <property type="project" value="TreeGrafter"/>
</dbReference>
<proteinExistence type="inferred from homology"/>